<dbReference type="SUPFAM" id="SSF53649">
    <property type="entry name" value="Alkaline phosphatase-like"/>
    <property type="match status" value="1"/>
</dbReference>
<sequence>MKIFKLNKNLRLKLLRNWMISALILCSIYSCKNQQKQEKETVKSKPNLLFIFADQYRQASLGFLKEDPVHTPNLNQLAKEGVFFSEAVANNPLCSPYRAMLMTGRYSLSTGVVENCNSQRTALGNYLKKNEICFSDVLVDNGYSAGYVGKWHLDGPEPTPPDVKRVWDTWCPPDRRHGFSFWYAYGTHNRHNVPYYWTTNAKEDEKVYIKKWSAEHEADVIIDYLNNNEKQRKSNEPFALFWSINPPHTPFKQVPERYQKRYEGMSYKEVLNRPNVQFNDNYDLKRGDHGVAKRLDQATDYFASVNGVDDQIGRVISKLKEEGLYDNTIIVFSADHGEMLGSQGLMHKNVWFKEAYKIPLIVHYPKTVKPKTDDILLSVPDYMPTLLGLMGMEDKIPDAVDGKNYADLFFDKPVNRPEKQLYFGGKSFASKGDARGFRTKDYTYAVVKHESGEKFHYLYYDAKDPYQMKNIWGEDATLDAQMESQLMELLTSMNDPW</sequence>
<evidence type="ECO:0000313" key="4">
    <source>
        <dbReference type="EMBL" id="TBN18725.1"/>
    </source>
</evidence>
<evidence type="ECO:0000313" key="5">
    <source>
        <dbReference type="Proteomes" id="UP000292372"/>
    </source>
</evidence>
<comment type="similarity">
    <text evidence="1">Belongs to the sulfatase family.</text>
</comment>
<organism evidence="4 5">
    <name type="scientific">Hyunsoonleella pacifica</name>
    <dbReference type="NCBI Taxonomy" id="1080224"/>
    <lineage>
        <taxon>Bacteria</taxon>
        <taxon>Pseudomonadati</taxon>
        <taxon>Bacteroidota</taxon>
        <taxon>Flavobacteriia</taxon>
        <taxon>Flavobacteriales</taxon>
        <taxon>Flavobacteriaceae</taxon>
    </lineage>
</organism>
<accession>A0A4Q9FVS9</accession>
<gene>
    <name evidence="4" type="ORF">EYD46_01270</name>
</gene>
<dbReference type="InterPro" id="IPR017850">
    <property type="entry name" value="Alkaline_phosphatase_core_sf"/>
</dbReference>
<dbReference type="AlphaFoldDB" id="A0A4Q9FVS9"/>
<dbReference type="InterPro" id="IPR000917">
    <property type="entry name" value="Sulfatase_N"/>
</dbReference>
<feature type="domain" description="Sulfatase N-terminal" evidence="3">
    <location>
        <begin position="46"/>
        <end position="392"/>
    </location>
</feature>
<dbReference type="Proteomes" id="UP000292372">
    <property type="component" value="Unassembled WGS sequence"/>
</dbReference>
<dbReference type="Gene3D" id="3.40.720.10">
    <property type="entry name" value="Alkaline Phosphatase, subunit A"/>
    <property type="match status" value="1"/>
</dbReference>
<evidence type="ECO:0000256" key="1">
    <source>
        <dbReference type="ARBA" id="ARBA00008779"/>
    </source>
</evidence>
<dbReference type="PANTHER" id="PTHR42693">
    <property type="entry name" value="ARYLSULFATASE FAMILY MEMBER"/>
    <property type="match status" value="1"/>
</dbReference>
<dbReference type="Pfam" id="PF00884">
    <property type="entry name" value="Sulfatase"/>
    <property type="match status" value="1"/>
</dbReference>
<name>A0A4Q9FVS9_9FLAO</name>
<dbReference type="OrthoDB" id="9815108at2"/>
<keyword evidence="2" id="KW-0378">Hydrolase</keyword>
<dbReference type="InterPro" id="IPR050738">
    <property type="entry name" value="Sulfatase"/>
</dbReference>
<dbReference type="Gene3D" id="3.30.1120.10">
    <property type="match status" value="1"/>
</dbReference>
<proteinExistence type="inferred from homology"/>
<dbReference type="GO" id="GO:0004065">
    <property type="term" value="F:arylsulfatase activity"/>
    <property type="evidence" value="ECO:0007669"/>
    <property type="project" value="TreeGrafter"/>
</dbReference>
<evidence type="ECO:0000259" key="3">
    <source>
        <dbReference type="Pfam" id="PF00884"/>
    </source>
</evidence>
<evidence type="ECO:0000256" key="2">
    <source>
        <dbReference type="ARBA" id="ARBA00022801"/>
    </source>
</evidence>
<reference evidence="4 5" key="1">
    <citation type="journal article" date="2015" name="Int. J. Syst. Evol. Microbiol.">
        <title>Hyunsoonleella pacifica sp. nov., isolated from seawater of South Pacific Gyre.</title>
        <authorList>
            <person name="Gao X."/>
            <person name="Zhang Z."/>
            <person name="Dai X."/>
            <person name="Zhang X.H."/>
        </authorList>
    </citation>
    <scope>NUCLEOTIDE SEQUENCE [LARGE SCALE GENOMIC DNA]</scope>
    <source>
        <strain evidence="4 5">SW033</strain>
    </source>
</reference>
<dbReference type="EMBL" id="SIRS01000001">
    <property type="protein sequence ID" value="TBN18725.1"/>
    <property type="molecule type" value="Genomic_DNA"/>
</dbReference>
<protein>
    <submittedName>
        <fullName evidence="4">DUF229 domain-containing protein</fullName>
    </submittedName>
</protein>
<dbReference type="CDD" id="cd16034">
    <property type="entry name" value="sulfatase_like"/>
    <property type="match status" value="1"/>
</dbReference>
<comment type="caution">
    <text evidence="4">The sequence shown here is derived from an EMBL/GenBank/DDBJ whole genome shotgun (WGS) entry which is preliminary data.</text>
</comment>
<dbReference type="PANTHER" id="PTHR42693:SF53">
    <property type="entry name" value="ENDO-4-O-SULFATASE"/>
    <property type="match status" value="1"/>
</dbReference>
<keyword evidence="5" id="KW-1185">Reference proteome</keyword>
<dbReference type="PROSITE" id="PS51257">
    <property type="entry name" value="PROKAR_LIPOPROTEIN"/>
    <property type="match status" value="1"/>
</dbReference>